<keyword evidence="2" id="KW-0472">Membrane</keyword>
<dbReference type="InterPro" id="IPR056768">
    <property type="entry name" value="THU_Piezo"/>
</dbReference>
<feature type="transmembrane region" description="Helical" evidence="2">
    <location>
        <begin position="209"/>
        <end position="232"/>
    </location>
</feature>
<proteinExistence type="predicted"/>
<keyword evidence="2" id="KW-0812">Transmembrane</keyword>
<dbReference type="PANTHER" id="PTHR47049">
    <property type="entry name" value="PIEZO-TYPE MECHANOSENSITIVE ION CHANNEL HOMOLOG"/>
    <property type="match status" value="1"/>
</dbReference>
<evidence type="ECO:0000313" key="4">
    <source>
        <dbReference type="EMBL" id="KAJ9575238.1"/>
    </source>
</evidence>
<dbReference type="GO" id="GO:0016020">
    <property type="term" value="C:membrane"/>
    <property type="evidence" value="ECO:0007669"/>
    <property type="project" value="InterPro"/>
</dbReference>
<dbReference type="Pfam" id="PF23188">
    <property type="entry name" value="THU_Piezo1"/>
    <property type="match status" value="1"/>
</dbReference>
<evidence type="ECO:0000256" key="1">
    <source>
        <dbReference type="SAM" id="MobiDB-lite"/>
    </source>
</evidence>
<accession>A0AAD7Z789</accession>
<feature type="domain" description="Piezo transmembrane helical unit" evidence="3">
    <location>
        <begin position="218"/>
        <end position="292"/>
    </location>
</feature>
<dbReference type="AlphaFoldDB" id="A0AAD7Z789"/>
<name>A0AAD7Z789_DIPPU</name>
<protein>
    <recommendedName>
        <fullName evidence="3">Piezo transmembrane helical unit domain-containing protein</fullName>
    </recommendedName>
</protein>
<feature type="compositionally biased region" description="Basic and acidic residues" evidence="1">
    <location>
        <begin position="54"/>
        <end position="71"/>
    </location>
</feature>
<comment type="caution">
    <text evidence="4">The sequence shown here is derived from an EMBL/GenBank/DDBJ whole genome shotgun (WGS) entry which is preliminary data.</text>
</comment>
<evidence type="ECO:0000256" key="2">
    <source>
        <dbReference type="SAM" id="Phobius"/>
    </source>
</evidence>
<feature type="compositionally biased region" description="Acidic residues" evidence="1">
    <location>
        <begin position="1"/>
        <end position="20"/>
    </location>
</feature>
<dbReference type="Proteomes" id="UP001233999">
    <property type="component" value="Unassembled WGS sequence"/>
</dbReference>
<feature type="non-terminal residue" evidence="4">
    <location>
        <position position="293"/>
    </location>
</feature>
<gene>
    <name evidence="4" type="ORF">L9F63_025811</name>
</gene>
<reference evidence="4" key="1">
    <citation type="journal article" date="2023" name="IScience">
        <title>Live-bearing cockroach genome reveals convergent evolutionary mechanisms linked to viviparity in insects and beyond.</title>
        <authorList>
            <person name="Fouks B."/>
            <person name="Harrison M.C."/>
            <person name="Mikhailova A.A."/>
            <person name="Marchal E."/>
            <person name="English S."/>
            <person name="Carruthers M."/>
            <person name="Jennings E.C."/>
            <person name="Chiamaka E.L."/>
            <person name="Frigard R.A."/>
            <person name="Pippel M."/>
            <person name="Attardo G.M."/>
            <person name="Benoit J.B."/>
            <person name="Bornberg-Bauer E."/>
            <person name="Tobe S.S."/>
        </authorList>
    </citation>
    <scope>NUCLEOTIDE SEQUENCE</scope>
    <source>
        <strain evidence="4">Stay&amp;Tobe</strain>
    </source>
</reference>
<feature type="compositionally biased region" description="Basic and acidic residues" evidence="1">
    <location>
        <begin position="21"/>
        <end position="31"/>
    </location>
</feature>
<keyword evidence="2" id="KW-1133">Transmembrane helix</keyword>
<organism evidence="4 5">
    <name type="scientific">Diploptera punctata</name>
    <name type="common">Pacific beetle cockroach</name>
    <dbReference type="NCBI Taxonomy" id="6984"/>
    <lineage>
        <taxon>Eukaryota</taxon>
        <taxon>Metazoa</taxon>
        <taxon>Ecdysozoa</taxon>
        <taxon>Arthropoda</taxon>
        <taxon>Hexapoda</taxon>
        <taxon>Insecta</taxon>
        <taxon>Pterygota</taxon>
        <taxon>Neoptera</taxon>
        <taxon>Polyneoptera</taxon>
        <taxon>Dictyoptera</taxon>
        <taxon>Blattodea</taxon>
        <taxon>Blaberoidea</taxon>
        <taxon>Blaberidae</taxon>
        <taxon>Diplopterinae</taxon>
        <taxon>Diploptera</taxon>
    </lineage>
</organism>
<dbReference type="GO" id="GO:0008381">
    <property type="term" value="F:mechanosensitive monoatomic ion channel activity"/>
    <property type="evidence" value="ECO:0007669"/>
    <property type="project" value="InterPro"/>
</dbReference>
<dbReference type="EMBL" id="JASPKZ010010091">
    <property type="protein sequence ID" value="KAJ9575238.1"/>
    <property type="molecule type" value="Genomic_DNA"/>
</dbReference>
<dbReference type="InterPro" id="IPR027272">
    <property type="entry name" value="Piezo"/>
</dbReference>
<evidence type="ECO:0000313" key="5">
    <source>
        <dbReference type="Proteomes" id="UP001233999"/>
    </source>
</evidence>
<feature type="transmembrane region" description="Helical" evidence="2">
    <location>
        <begin position="238"/>
        <end position="256"/>
    </location>
</feature>
<keyword evidence="5" id="KW-1185">Reference proteome</keyword>
<sequence>MFEELDDDVLEEKDETSSDDEGGRHDGERRVTLSKMVPTSPEGSKGSYPSQHYPQDEPDRTSSTKDASSETEAKMNIGQKIWLMVKFAWAFVESAMVTLTRRLNRISRDYRYVMEVLTLEKKMLKEKPDFGQGVRVGSALIWQPMPSTLDRSKLSWRAEELPKICILAPSFECGLELSDGGSQQPPVSLEQMDETQELSAQDQAPIVRLVLALWFAIISHSDLVCYFMVFLYQIKSATILSLPLPLMVFLWGTLTIPRPTKTFWVTMIAYTEVSTLIVKWMFQFEFLPWNKTE</sequence>
<evidence type="ECO:0000259" key="3">
    <source>
        <dbReference type="Pfam" id="PF23188"/>
    </source>
</evidence>
<feature type="region of interest" description="Disordered" evidence="1">
    <location>
        <begin position="1"/>
        <end position="71"/>
    </location>
</feature>
<reference evidence="4" key="2">
    <citation type="submission" date="2023-05" db="EMBL/GenBank/DDBJ databases">
        <authorList>
            <person name="Fouks B."/>
        </authorList>
    </citation>
    <scope>NUCLEOTIDE SEQUENCE</scope>
    <source>
        <strain evidence="4">Stay&amp;Tobe</strain>
        <tissue evidence="4">Testes</tissue>
    </source>
</reference>
<dbReference type="PANTHER" id="PTHR47049:SF2">
    <property type="entry name" value="PIEZO-TYPE MECHANOSENSITIVE ION CHANNEL HOMOLOG"/>
    <property type="match status" value="1"/>
</dbReference>